<accession>A0A437M1B5</accession>
<name>A0A437M1B5_9SPHN</name>
<gene>
    <name evidence="2" type="ORF">EOD43_17570</name>
</gene>
<dbReference type="InterPro" id="IPR036465">
    <property type="entry name" value="vWFA_dom_sf"/>
</dbReference>
<evidence type="ECO:0000313" key="2">
    <source>
        <dbReference type="EMBL" id="RVT91314.1"/>
    </source>
</evidence>
<proteinExistence type="predicted"/>
<evidence type="ECO:0000259" key="1">
    <source>
        <dbReference type="PROSITE" id="PS50234"/>
    </source>
</evidence>
<dbReference type="Gene3D" id="3.40.50.410">
    <property type="entry name" value="von Willebrand factor, type A domain"/>
    <property type="match status" value="1"/>
</dbReference>
<dbReference type="Proteomes" id="UP000282971">
    <property type="component" value="Unassembled WGS sequence"/>
</dbReference>
<dbReference type="Pfam" id="PF13519">
    <property type="entry name" value="VWA_2"/>
    <property type="match status" value="1"/>
</dbReference>
<reference evidence="2 3" key="1">
    <citation type="submission" date="2019-01" db="EMBL/GenBank/DDBJ databases">
        <authorList>
            <person name="Chen W.-M."/>
        </authorList>
    </citation>
    <scope>NUCLEOTIDE SEQUENCE [LARGE SCALE GENOMIC DNA]</scope>
    <source>
        <strain evidence="2 3">CCP-7</strain>
    </source>
</reference>
<evidence type="ECO:0000313" key="3">
    <source>
        <dbReference type="Proteomes" id="UP000282971"/>
    </source>
</evidence>
<feature type="domain" description="VWFA" evidence="1">
    <location>
        <begin position="113"/>
        <end position="299"/>
    </location>
</feature>
<sequence length="406" mass="42893">MVDRIRKDRLPRLCVIGLSTTQEGLPHMPPYRTWLGIAAGLIALSACGRSDGGGNATTPDQLSDTATAPSTARDYIAQFITDDPDACFREVSLEQPKLTGKSEAPAISGVPTRVVILIDGSGSMAARIGGRTKLALAREAALAFIDGLPPSTEASLLVFGQQGDNRETGKARSCAGIDTLVPPTQDRAALQSAVGQLRAVGWTPLAAALSRGQDLLKRSDVRGEQIIYVVSDGEETCGGDPVGVARRINGGATRAIVNIIGFGLPSREAAALQAVASAGGGTFVNLQTEQAVDRTLAAVRESNRHSANMVRASNAASGNAVRSSDAASDAALCISNIASKESLRLSNDLSRRGTEGRYPSYATEALRLMQQRHADLLQRESAFSKRLMRDDEKMRDEIDRAEAAAR</sequence>
<dbReference type="AlphaFoldDB" id="A0A437M1B5"/>
<dbReference type="InterPro" id="IPR051266">
    <property type="entry name" value="CLCR"/>
</dbReference>
<organism evidence="2 3">
    <name type="scientific">Sphingomonas crocodyli</name>
    <dbReference type="NCBI Taxonomy" id="1979270"/>
    <lineage>
        <taxon>Bacteria</taxon>
        <taxon>Pseudomonadati</taxon>
        <taxon>Pseudomonadota</taxon>
        <taxon>Alphaproteobacteria</taxon>
        <taxon>Sphingomonadales</taxon>
        <taxon>Sphingomonadaceae</taxon>
        <taxon>Sphingomonas</taxon>
    </lineage>
</organism>
<dbReference type="PANTHER" id="PTHR10579:SF43">
    <property type="entry name" value="ZINC FINGER (C3HC4-TYPE RING FINGER) FAMILY PROTEIN"/>
    <property type="match status" value="1"/>
</dbReference>
<dbReference type="OrthoDB" id="9783818at2"/>
<dbReference type="RefSeq" id="WP_127745327.1">
    <property type="nucleotide sequence ID" value="NZ_SACN01000002.1"/>
</dbReference>
<dbReference type="PANTHER" id="PTHR10579">
    <property type="entry name" value="CALCIUM-ACTIVATED CHLORIDE CHANNEL REGULATOR"/>
    <property type="match status" value="1"/>
</dbReference>
<dbReference type="InterPro" id="IPR002035">
    <property type="entry name" value="VWF_A"/>
</dbReference>
<comment type="caution">
    <text evidence="2">The sequence shown here is derived from an EMBL/GenBank/DDBJ whole genome shotgun (WGS) entry which is preliminary data.</text>
</comment>
<dbReference type="EMBL" id="SACN01000002">
    <property type="protein sequence ID" value="RVT91314.1"/>
    <property type="molecule type" value="Genomic_DNA"/>
</dbReference>
<keyword evidence="3" id="KW-1185">Reference proteome</keyword>
<dbReference type="SMART" id="SM00327">
    <property type="entry name" value="VWA"/>
    <property type="match status" value="1"/>
</dbReference>
<protein>
    <submittedName>
        <fullName evidence="2">VWA domain-containing protein</fullName>
    </submittedName>
</protein>
<dbReference type="PROSITE" id="PS50234">
    <property type="entry name" value="VWFA"/>
    <property type="match status" value="1"/>
</dbReference>
<dbReference type="SUPFAM" id="SSF53300">
    <property type="entry name" value="vWA-like"/>
    <property type="match status" value="1"/>
</dbReference>